<keyword evidence="2" id="KW-1185">Reference proteome</keyword>
<evidence type="ECO:0000313" key="2">
    <source>
        <dbReference type="Proteomes" id="UP000250266"/>
    </source>
</evidence>
<organism evidence="1 2">
    <name type="scientific">Lepidopterella palustris CBS 459.81</name>
    <dbReference type="NCBI Taxonomy" id="1314670"/>
    <lineage>
        <taxon>Eukaryota</taxon>
        <taxon>Fungi</taxon>
        <taxon>Dikarya</taxon>
        <taxon>Ascomycota</taxon>
        <taxon>Pezizomycotina</taxon>
        <taxon>Dothideomycetes</taxon>
        <taxon>Pleosporomycetidae</taxon>
        <taxon>Mytilinidiales</taxon>
        <taxon>Argynnaceae</taxon>
        <taxon>Lepidopterella</taxon>
    </lineage>
</organism>
<dbReference type="Proteomes" id="UP000250266">
    <property type="component" value="Unassembled WGS sequence"/>
</dbReference>
<evidence type="ECO:0000313" key="1">
    <source>
        <dbReference type="EMBL" id="OCK78633.1"/>
    </source>
</evidence>
<reference evidence="1 2" key="1">
    <citation type="journal article" date="2016" name="Nat. Commun.">
        <title>Ectomycorrhizal ecology is imprinted in the genome of the dominant symbiotic fungus Cenococcum geophilum.</title>
        <authorList>
            <consortium name="DOE Joint Genome Institute"/>
            <person name="Peter M."/>
            <person name="Kohler A."/>
            <person name="Ohm R.A."/>
            <person name="Kuo A."/>
            <person name="Krutzmann J."/>
            <person name="Morin E."/>
            <person name="Arend M."/>
            <person name="Barry K.W."/>
            <person name="Binder M."/>
            <person name="Choi C."/>
            <person name="Clum A."/>
            <person name="Copeland A."/>
            <person name="Grisel N."/>
            <person name="Haridas S."/>
            <person name="Kipfer T."/>
            <person name="LaButti K."/>
            <person name="Lindquist E."/>
            <person name="Lipzen A."/>
            <person name="Maire R."/>
            <person name="Meier B."/>
            <person name="Mihaltcheva S."/>
            <person name="Molinier V."/>
            <person name="Murat C."/>
            <person name="Poggeler S."/>
            <person name="Quandt C.A."/>
            <person name="Sperisen C."/>
            <person name="Tritt A."/>
            <person name="Tisserant E."/>
            <person name="Crous P.W."/>
            <person name="Henrissat B."/>
            <person name="Nehls U."/>
            <person name="Egli S."/>
            <person name="Spatafora J.W."/>
            <person name="Grigoriev I.V."/>
            <person name="Martin F.M."/>
        </authorList>
    </citation>
    <scope>NUCLEOTIDE SEQUENCE [LARGE SCALE GENOMIC DNA]</scope>
    <source>
        <strain evidence="1 2">CBS 459.81</strain>
    </source>
</reference>
<proteinExistence type="predicted"/>
<accession>A0A8E2JDN9</accession>
<gene>
    <name evidence="1" type="ORF">K432DRAFT_457409</name>
</gene>
<dbReference type="EMBL" id="KV745048">
    <property type="protein sequence ID" value="OCK78633.1"/>
    <property type="molecule type" value="Genomic_DNA"/>
</dbReference>
<dbReference type="AlphaFoldDB" id="A0A8E2JDN9"/>
<protein>
    <submittedName>
        <fullName evidence="1">Uncharacterized protein</fullName>
    </submittedName>
</protein>
<sequence>MGNLPARYATQMYQTEPAPETLFTLPKAFDDTYSCIFSNINPDYSLNTYSILLWSWHCFGRPITILEIAKVLAVDLEASPRYDPQQ</sequence>
<name>A0A8E2JDN9_9PEZI</name>